<dbReference type="OMA" id="HIKIIMA"/>
<keyword evidence="1" id="KW-1133">Transmembrane helix</keyword>
<dbReference type="AlphaFoldDB" id="A0A8S1Y6V2"/>
<evidence type="ECO:0000256" key="1">
    <source>
        <dbReference type="SAM" id="Phobius"/>
    </source>
</evidence>
<feature type="transmembrane region" description="Helical" evidence="1">
    <location>
        <begin position="358"/>
        <end position="379"/>
    </location>
</feature>
<feature type="transmembrane region" description="Helical" evidence="1">
    <location>
        <begin position="306"/>
        <end position="323"/>
    </location>
</feature>
<organism evidence="3 4">
    <name type="scientific">Paramecium octaurelia</name>
    <dbReference type="NCBI Taxonomy" id="43137"/>
    <lineage>
        <taxon>Eukaryota</taxon>
        <taxon>Sar</taxon>
        <taxon>Alveolata</taxon>
        <taxon>Ciliophora</taxon>
        <taxon>Intramacronucleata</taxon>
        <taxon>Oligohymenophorea</taxon>
        <taxon>Peniculida</taxon>
        <taxon>Parameciidae</taxon>
        <taxon>Paramecium</taxon>
    </lineage>
</organism>
<sequence length="456" mass="53566">MNSFTDVFNEFSQQHNQQFKLRDLLAFLDSKCQNGYFDRDVFQQLIDQIPGAQSQQQCTINQLIYVMKKAYEVLNDKINKGQQIIDQRNIELRAYQDKLRQSQTNSLTNTNKLNIEILDADIFYQGSGQLQVSVECMTTVVYTQLSSRQKPQWNESFEFNANESAILKFILLDTELLQKRGLGGVANLDINTFNDQMLHDIHVNLTDESNSVIRAKLHIKVQWIHSKNKYLIDLINENTVQINLLEQELNDHVIDLEIIAQPFRQELKVPNVGVSTYQSQPNQQQQLLYQSQNGAQSIDERQIDRLVQISLLLTILYLIIGLLNSIYRTIYLDYIVIFYCFLFYQKNYRLQSLLHIKIIMAMLIVALIQDIVWLAIYSTPYLGEFNPNFDHLEYGIQKYQVILSGLLLLCKILVLIFYVHIYSTYPDKQTQIYDQQWQSIFGLKQVREINVYRNYY</sequence>
<feature type="domain" description="C2" evidence="2">
    <location>
        <begin position="135"/>
        <end position="199"/>
    </location>
</feature>
<keyword evidence="1" id="KW-0472">Membrane</keyword>
<protein>
    <recommendedName>
        <fullName evidence="2">C2 domain-containing protein</fullName>
    </recommendedName>
</protein>
<feature type="transmembrane region" description="Helical" evidence="1">
    <location>
        <begin position="399"/>
        <end position="419"/>
    </location>
</feature>
<gene>
    <name evidence="3" type="ORF">POCTA_138.1.T1480093</name>
</gene>
<evidence type="ECO:0000313" key="4">
    <source>
        <dbReference type="Proteomes" id="UP000683925"/>
    </source>
</evidence>
<keyword evidence="4" id="KW-1185">Reference proteome</keyword>
<dbReference type="InterPro" id="IPR000008">
    <property type="entry name" value="C2_dom"/>
</dbReference>
<dbReference type="OrthoDB" id="297905at2759"/>
<evidence type="ECO:0000259" key="2">
    <source>
        <dbReference type="Pfam" id="PF00168"/>
    </source>
</evidence>
<evidence type="ECO:0000313" key="3">
    <source>
        <dbReference type="EMBL" id="CAD8209775.1"/>
    </source>
</evidence>
<name>A0A8S1Y6V2_PAROT</name>
<reference evidence="3" key="1">
    <citation type="submission" date="2021-01" db="EMBL/GenBank/DDBJ databases">
        <authorList>
            <consortium name="Genoscope - CEA"/>
            <person name="William W."/>
        </authorList>
    </citation>
    <scope>NUCLEOTIDE SEQUENCE</scope>
</reference>
<dbReference type="Pfam" id="PF00168">
    <property type="entry name" value="C2"/>
    <property type="match status" value="1"/>
</dbReference>
<accession>A0A8S1Y6V2</accession>
<keyword evidence="1" id="KW-0812">Transmembrane</keyword>
<dbReference type="EMBL" id="CAJJDP010000150">
    <property type="protein sequence ID" value="CAD8209775.1"/>
    <property type="molecule type" value="Genomic_DNA"/>
</dbReference>
<proteinExistence type="predicted"/>
<comment type="caution">
    <text evidence="3">The sequence shown here is derived from an EMBL/GenBank/DDBJ whole genome shotgun (WGS) entry which is preliminary data.</text>
</comment>
<dbReference type="Proteomes" id="UP000683925">
    <property type="component" value="Unassembled WGS sequence"/>
</dbReference>